<keyword evidence="2" id="KW-0472">Membrane</keyword>
<comment type="caution">
    <text evidence="3">The sequence shown here is derived from an EMBL/GenBank/DDBJ whole genome shotgun (WGS) entry which is preliminary data.</text>
</comment>
<evidence type="ECO:0000256" key="2">
    <source>
        <dbReference type="SAM" id="Phobius"/>
    </source>
</evidence>
<evidence type="ECO:0000313" key="4">
    <source>
        <dbReference type="Proteomes" id="UP001601422"/>
    </source>
</evidence>
<evidence type="ECO:0000256" key="1">
    <source>
        <dbReference type="SAM" id="MobiDB-lite"/>
    </source>
</evidence>
<accession>A0ABW6N6S1</accession>
<proteinExistence type="predicted"/>
<gene>
    <name evidence="3" type="ORF">ACFYQT_32385</name>
</gene>
<dbReference type="EMBL" id="JBIAJP010000011">
    <property type="protein sequence ID" value="MFF0008112.1"/>
    <property type="molecule type" value="Genomic_DNA"/>
</dbReference>
<feature type="transmembrane region" description="Helical" evidence="2">
    <location>
        <begin position="45"/>
        <end position="67"/>
    </location>
</feature>
<feature type="transmembrane region" description="Helical" evidence="2">
    <location>
        <begin position="74"/>
        <end position="93"/>
    </location>
</feature>
<keyword evidence="2" id="KW-1133">Transmembrane helix</keyword>
<evidence type="ECO:0000313" key="3">
    <source>
        <dbReference type="EMBL" id="MFF0008112.1"/>
    </source>
</evidence>
<dbReference type="Proteomes" id="UP001601422">
    <property type="component" value="Unassembled WGS sequence"/>
</dbReference>
<dbReference type="RefSeq" id="WP_389833574.1">
    <property type="nucleotide sequence ID" value="NZ_JBIAJP010000011.1"/>
</dbReference>
<organism evidence="3 4">
    <name type="scientific">Streptomyces tibetensis</name>
    <dbReference type="NCBI Taxonomy" id="2382123"/>
    <lineage>
        <taxon>Bacteria</taxon>
        <taxon>Bacillati</taxon>
        <taxon>Actinomycetota</taxon>
        <taxon>Actinomycetes</taxon>
        <taxon>Kitasatosporales</taxon>
        <taxon>Streptomycetaceae</taxon>
        <taxon>Streptomyces</taxon>
    </lineage>
</organism>
<keyword evidence="4" id="KW-1185">Reference proteome</keyword>
<protein>
    <submittedName>
        <fullName evidence="3">VC0807 family protein</fullName>
    </submittedName>
</protein>
<keyword evidence="2" id="KW-0812">Transmembrane</keyword>
<feature type="region of interest" description="Disordered" evidence="1">
    <location>
        <begin position="228"/>
        <end position="261"/>
    </location>
</feature>
<feature type="transmembrane region" description="Helical" evidence="2">
    <location>
        <begin position="105"/>
        <end position="125"/>
    </location>
</feature>
<sequence length="261" mass="26655">MTTNPGNSKGSDTNGPSVLRNFAPLLLDVAVPLGAYYLLKNGLGTSTLMALGLSSVVPAVRTGWAVVRSREVNGLAALILLVNVVSLLLGFVAGDPRLMIAKDSAVSSTIGIGIIVSVAFGKPLMTAGMKPWVVKGDAGREAAWARLHAGSARFRRAERVFSLVWGVVLLAECVVRVVGVYTLPVNTMVWLGNVIMVVAMGVGFVVGGALGAGPMAAMVVAEAKAKAETGDEKQAGSRAGAGRSGSSLGNGLVTADLVTAE</sequence>
<feature type="compositionally biased region" description="Low complexity" evidence="1">
    <location>
        <begin position="236"/>
        <end position="247"/>
    </location>
</feature>
<dbReference type="NCBIfam" id="NF041646">
    <property type="entry name" value="VC0807_fam"/>
    <property type="match status" value="1"/>
</dbReference>
<feature type="transmembrane region" description="Helical" evidence="2">
    <location>
        <begin position="189"/>
        <end position="210"/>
    </location>
</feature>
<reference evidence="3 4" key="1">
    <citation type="submission" date="2024-10" db="EMBL/GenBank/DDBJ databases">
        <title>The Natural Products Discovery Center: Release of the First 8490 Sequenced Strains for Exploring Actinobacteria Biosynthetic Diversity.</title>
        <authorList>
            <person name="Kalkreuter E."/>
            <person name="Kautsar S.A."/>
            <person name="Yang D."/>
            <person name="Bader C.D."/>
            <person name="Teijaro C.N."/>
            <person name="Fluegel L."/>
            <person name="Davis C.M."/>
            <person name="Simpson J.R."/>
            <person name="Lauterbach L."/>
            <person name="Steele A.D."/>
            <person name="Gui C."/>
            <person name="Meng S."/>
            <person name="Li G."/>
            <person name="Viehrig K."/>
            <person name="Ye F."/>
            <person name="Su P."/>
            <person name="Kiefer A.F."/>
            <person name="Nichols A."/>
            <person name="Cepeda A.J."/>
            <person name="Yan W."/>
            <person name="Fan B."/>
            <person name="Jiang Y."/>
            <person name="Adhikari A."/>
            <person name="Zheng C.-J."/>
            <person name="Schuster L."/>
            <person name="Cowan T.M."/>
            <person name="Smanski M.J."/>
            <person name="Chevrette M.G."/>
            <person name="De Carvalho L.P.S."/>
            <person name="Shen B."/>
        </authorList>
    </citation>
    <scope>NUCLEOTIDE SEQUENCE [LARGE SCALE GENOMIC DNA]</scope>
    <source>
        <strain evidence="3 4">NPDC005497</strain>
    </source>
</reference>
<name>A0ABW6N6S1_9ACTN</name>
<feature type="transmembrane region" description="Helical" evidence="2">
    <location>
        <begin position="160"/>
        <end position="183"/>
    </location>
</feature>